<dbReference type="Proteomes" id="UP000261340">
    <property type="component" value="Unplaced"/>
</dbReference>
<dbReference type="AlphaFoldDB" id="A0A3Q0RD37"/>
<accession>A0A3Q0RD37</accession>
<protein>
    <submittedName>
        <fullName evidence="1">Uncharacterized protein</fullName>
    </submittedName>
</protein>
<keyword evidence="2" id="KW-1185">Reference proteome</keyword>
<proteinExistence type="predicted"/>
<evidence type="ECO:0000313" key="2">
    <source>
        <dbReference type="Proteomes" id="UP000261340"/>
    </source>
</evidence>
<evidence type="ECO:0000313" key="1">
    <source>
        <dbReference type="Ensembl" id="ENSACIP00000010129.1"/>
    </source>
</evidence>
<organism evidence="1 2">
    <name type="scientific">Amphilophus citrinellus</name>
    <name type="common">Midas cichlid</name>
    <name type="synonym">Cichlasoma citrinellum</name>
    <dbReference type="NCBI Taxonomy" id="61819"/>
    <lineage>
        <taxon>Eukaryota</taxon>
        <taxon>Metazoa</taxon>
        <taxon>Chordata</taxon>
        <taxon>Craniata</taxon>
        <taxon>Vertebrata</taxon>
        <taxon>Euteleostomi</taxon>
        <taxon>Actinopterygii</taxon>
        <taxon>Neopterygii</taxon>
        <taxon>Teleostei</taxon>
        <taxon>Neoteleostei</taxon>
        <taxon>Acanthomorphata</taxon>
        <taxon>Ovalentaria</taxon>
        <taxon>Cichlomorphae</taxon>
        <taxon>Cichliformes</taxon>
        <taxon>Cichlidae</taxon>
        <taxon>New World cichlids</taxon>
        <taxon>Cichlasomatinae</taxon>
        <taxon>Heroini</taxon>
        <taxon>Amphilophus</taxon>
    </lineage>
</organism>
<sequence>MEKVITEEFMTQNIFQWSSGEQMNNMHQALNTHRQNLVESIHFEDLLTTGYIENNIQLIL</sequence>
<reference evidence="1" key="2">
    <citation type="submission" date="2025-09" db="UniProtKB">
        <authorList>
            <consortium name="Ensembl"/>
        </authorList>
    </citation>
    <scope>IDENTIFICATION</scope>
</reference>
<dbReference type="Ensembl" id="ENSACIT00000010425.1">
    <property type="protein sequence ID" value="ENSACIP00000010129.1"/>
    <property type="gene ID" value="ENSACIG00000007943.1"/>
</dbReference>
<name>A0A3Q0RD37_AMPCI</name>
<reference evidence="1" key="1">
    <citation type="submission" date="2025-08" db="UniProtKB">
        <authorList>
            <consortium name="Ensembl"/>
        </authorList>
    </citation>
    <scope>IDENTIFICATION</scope>
</reference>